<evidence type="ECO:0000313" key="1">
    <source>
        <dbReference type="EMBL" id="CAH2238512.1"/>
    </source>
</evidence>
<proteinExistence type="predicted"/>
<name>A0A8S4RQR2_9NEOP</name>
<dbReference type="InterPro" id="IPR013783">
    <property type="entry name" value="Ig-like_fold"/>
</dbReference>
<dbReference type="OrthoDB" id="6377396at2759"/>
<dbReference type="Gene3D" id="2.60.40.10">
    <property type="entry name" value="Immunoglobulins"/>
    <property type="match status" value="1"/>
</dbReference>
<gene>
    <name evidence="1" type="primary">jg6206</name>
    <name evidence="1" type="ORF">PAEG_LOCUS15598</name>
</gene>
<comment type="caution">
    <text evidence="1">The sequence shown here is derived from an EMBL/GenBank/DDBJ whole genome shotgun (WGS) entry which is preliminary data.</text>
</comment>
<organism evidence="1 2">
    <name type="scientific">Pararge aegeria aegeria</name>
    <dbReference type="NCBI Taxonomy" id="348720"/>
    <lineage>
        <taxon>Eukaryota</taxon>
        <taxon>Metazoa</taxon>
        <taxon>Ecdysozoa</taxon>
        <taxon>Arthropoda</taxon>
        <taxon>Hexapoda</taxon>
        <taxon>Insecta</taxon>
        <taxon>Pterygota</taxon>
        <taxon>Neoptera</taxon>
        <taxon>Endopterygota</taxon>
        <taxon>Lepidoptera</taxon>
        <taxon>Glossata</taxon>
        <taxon>Ditrysia</taxon>
        <taxon>Papilionoidea</taxon>
        <taxon>Nymphalidae</taxon>
        <taxon>Satyrinae</taxon>
        <taxon>Satyrini</taxon>
        <taxon>Parargina</taxon>
        <taxon>Pararge</taxon>
    </lineage>
</organism>
<sequence length="166" mass="17930">MSLPVRHGPGERHQLMSDTLPCLIIWRVMEGGPTSRNLGPATQSVDSKAFVRGACDVAGGAGSVNALPAGGSARLAPSFDAATPRNVTALVGKSAYLSCRVRNLGNRTQHEQQVDQILEIAKSSLVLRLMLTLGLACIPPKPWKKHPSDVRNYKLFANKHYMEGFI</sequence>
<evidence type="ECO:0000313" key="2">
    <source>
        <dbReference type="Proteomes" id="UP000838756"/>
    </source>
</evidence>
<accession>A0A8S4RQR2</accession>
<dbReference type="EMBL" id="CAKXAJ010025358">
    <property type="protein sequence ID" value="CAH2238512.1"/>
    <property type="molecule type" value="Genomic_DNA"/>
</dbReference>
<reference evidence="1" key="1">
    <citation type="submission" date="2022-03" db="EMBL/GenBank/DDBJ databases">
        <authorList>
            <person name="Lindestad O."/>
        </authorList>
    </citation>
    <scope>NUCLEOTIDE SEQUENCE</scope>
</reference>
<dbReference type="Proteomes" id="UP000838756">
    <property type="component" value="Unassembled WGS sequence"/>
</dbReference>
<keyword evidence="2" id="KW-1185">Reference proteome</keyword>
<protein>
    <submittedName>
        <fullName evidence="1">Jg6206 protein</fullName>
    </submittedName>
</protein>
<dbReference type="AlphaFoldDB" id="A0A8S4RQR2"/>